<feature type="binding site" evidence="12">
    <location>
        <position position="431"/>
    </location>
    <ligand>
        <name>Zn(2+)</name>
        <dbReference type="ChEBI" id="CHEBI:29105"/>
    </ligand>
</feature>
<keyword evidence="5 9" id="KW-0833">Ubl conjugation pathway</keyword>
<dbReference type="OrthoDB" id="10255449at2759"/>
<dbReference type="Pfam" id="PF14732">
    <property type="entry name" value="UAE_UbL"/>
    <property type="match status" value="1"/>
</dbReference>
<evidence type="ECO:0000256" key="4">
    <source>
        <dbReference type="ARBA" id="ARBA00022741"/>
    </source>
</evidence>
<keyword evidence="19" id="KW-1185">Reference proteome</keyword>
<feature type="domain" description="Ubiquitin-activating enzyme SCCH" evidence="16">
    <location>
        <begin position="311"/>
        <end position="373"/>
    </location>
</feature>
<dbReference type="HOGENOM" id="CLU_013325_7_3_1"/>
<dbReference type="AlphaFoldDB" id="A0A0D2FJU9"/>
<dbReference type="EMBL" id="KN847317">
    <property type="protein sequence ID" value="KIW60414.1"/>
    <property type="molecule type" value="Genomic_DNA"/>
</dbReference>
<evidence type="ECO:0000256" key="7">
    <source>
        <dbReference type="ARBA" id="ARBA00022840"/>
    </source>
</evidence>
<dbReference type="InterPro" id="IPR000594">
    <property type="entry name" value="ThiF_NAD_FAD-bd"/>
</dbReference>
<evidence type="ECO:0000256" key="8">
    <source>
        <dbReference type="ARBA" id="ARBA00073512"/>
    </source>
</evidence>
<evidence type="ECO:0000256" key="2">
    <source>
        <dbReference type="ARBA" id="ARBA00005673"/>
    </source>
</evidence>
<evidence type="ECO:0000256" key="9">
    <source>
        <dbReference type="PIRNR" id="PIRNR039133"/>
    </source>
</evidence>
<dbReference type="PROSITE" id="PS51257">
    <property type="entry name" value="PROKAR_LIPOPROTEIN"/>
    <property type="match status" value="1"/>
</dbReference>
<protein>
    <recommendedName>
        <fullName evidence="8 9">Ubiquitin-activating enzyme E1-like</fullName>
    </recommendedName>
</protein>
<feature type="binding site" evidence="11">
    <location>
        <begin position="27"/>
        <end position="32"/>
    </location>
    <ligand>
        <name>ATP</name>
        <dbReference type="ChEBI" id="CHEBI:30616"/>
    </ligand>
</feature>
<evidence type="ECO:0000256" key="6">
    <source>
        <dbReference type="ARBA" id="ARBA00022833"/>
    </source>
</evidence>
<dbReference type="FunFam" id="3.50.50.80:FF:000004">
    <property type="entry name" value="Ubiquitin-activating enzyme E1-like"/>
    <property type="match status" value="1"/>
</dbReference>
<dbReference type="GO" id="GO:0016925">
    <property type="term" value="P:protein sumoylation"/>
    <property type="evidence" value="ECO:0007669"/>
    <property type="project" value="UniProtKB-UniRule"/>
</dbReference>
<dbReference type="RefSeq" id="XP_013320998.1">
    <property type="nucleotide sequence ID" value="XM_013465544.1"/>
</dbReference>
<gene>
    <name evidence="18" type="ORF">PV05_00630</name>
</gene>
<dbReference type="Gene3D" id="3.50.50.80">
    <property type="entry name" value="Ubiquitin-activating enzyme E1, inactive adenylation domain, subdomain 1"/>
    <property type="match status" value="1"/>
</dbReference>
<comment type="subunit">
    <text evidence="9">Heterodimer.</text>
</comment>
<evidence type="ECO:0000313" key="19">
    <source>
        <dbReference type="Proteomes" id="UP000054342"/>
    </source>
</evidence>
<evidence type="ECO:0000259" key="15">
    <source>
        <dbReference type="Pfam" id="PF00899"/>
    </source>
</evidence>
<dbReference type="PANTHER" id="PTHR10953:SF5">
    <property type="entry name" value="SUMO-ACTIVATING ENZYME SUBUNIT 2"/>
    <property type="match status" value="1"/>
</dbReference>
<dbReference type="Pfam" id="PF10585">
    <property type="entry name" value="UBA_E1_SCCH"/>
    <property type="match status" value="1"/>
</dbReference>
<evidence type="ECO:0000256" key="11">
    <source>
        <dbReference type="PIRSR" id="PIRSR039133-2"/>
    </source>
</evidence>
<name>A0A0D2FJU9_9EURO</name>
<feature type="binding site" evidence="11">
    <location>
        <begin position="59"/>
        <end position="62"/>
    </location>
    <ligand>
        <name>ATP</name>
        <dbReference type="ChEBI" id="CHEBI:30616"/>
    </ligand>
</feature>
<evidence type="ECO:0000256" key="5">
    <source>
        <dbReference type="ARBA" id="ARBA00022786"/>
    </source>
</evidence>
<keyword evidence="4 9" id="KW-0547">Nucleotide-binding</keyword>
<dbReference type="InterPro" id="IPR035985">
    <property type="entry name" value="Ubiquitin-activating_enz"/>
</dbReference>
<evidence type="ECO:0000256" key="14">
    <source>
        <dbReference type="SAM" id="MobiDB-lite"/>
    </source>
</evidence>
<comment type="pathway">
    <text evidence="1 9">Protein modification; protein sumoylation.</text>
</comment>
<feature type="active site" description="Glycyl thioester intermediate" evidence="10 13">
    <location>
        <position position="176"/>
    </location>
</feature>
<organism evidence="18 19">
    <name type="scientific">Exophiala xenobiotica</name>
    <dbReference type="NCBI Taxonomy" id="348802"/>
    <lineage>
        <taxon>Eukaryota</taxon>
        <taxon>Fungi</taxon>
        <taxon>Dikarya</taxon>
        <taxon>Ascomycota</taxon>
        <taxon>Pezizomycotina</taxon>
        <taxon>Eurotiomycetes</taxon>
        <taxon>Chaetothyriomycetidae</taxon>
        <taxon>Chaetothyriales</taxon>
        <taxon>Herpotrichiellaceae</taxon>
        <taxon>Exophiala</taxon>
    </lineage>
</organism>
<dbReference type="FunFam" id="3.40.50.720:FF:000618">
    <property type="entry name" value="SUMO-activating enzyme subunit 2"/>
    <property type="match status" value="1"/>
</dbReference>
<dbReference type="GO" id="GO:0005524">
    <property type="term" value="F:ATP binding"/>
    <property type="evidence" value="ECO:0007669"/>
    <property type="project" value="UniProtKB-UniRule"/>
</dbReference>
<evidence type="ECO:0000256" key="13">
    <source>
        <dbReference type="PROSITE-ProRule" id="PRU10132"/>
    </source>
</evidence>
<dbReference type="InterPro" id="IPR045886">
    <property type="entry name" value="ThiF/MoeB/HesA"/>
</dbReference>
<dbReference type="PANTHER" id="PTHR10953">
    <property type="entry name" value="UBIQUITIN-ACTIVATING ENZYME E1"/>
    <property type="match status" value="1"/>
</dbReference>
<dbReference type="Gene3D" id="1.10.10.520">
    <property type="entry name" value="Ubiquitin activating enzymes (Uba3). Chain: B, domain 2"/>
    <property type="match status" value="1"/>
</dbReference>
<dbReference type="GO" id="GO:0005737">
    <property type="term" value="C:cytoplasm"/>
    <property type="evidence" value="ECO:0007669"/>
    <property type="project" value="TreeGrafter"/>
</dbReference>
<proteinExistence type="inferred from homology"/>
<keyword evidence="7 9" id="KW-0067">ATP-binding</keyword>
<dbReference type="UniPathway" id="UPA00886"/>
<evidence type="ECO:0000313" key="18">
    <source>
        <dbReference type="EMBL" id="KIW60414.1"/>
    </source>
</evidence>
<dbReference type="Gene3D" id="3.10.290.20">
    <property type="entry name" value="Ubiquitin-like 2 activating enzyme e1b. Chain: B, domain 3"/>
    <property type="match status" value="1"/>
</dbReference>
<dbReference type="InterPro" id="IPR033127">
    <property type="entry name" value="UBQ-activ_enz_E1_Cys_AS"/>
</dbReference>
<feature type="binding site" evidence="11">
    <location>
        <begin position="120"/>
        <end position="125"/>
    </location>
    <ligand>
        <name>ATP</name>
        <dbReference type="ChEBI" id="CHEBI:30616"/>
    </ligand>
</feature>
<feature type="binding site" evidence="12">
    <location>
        <position position="164"/>
    </location>
    <ligand>
        <name>Zn(2+)</name>
        <dbReference type="ChEBI" id="CHEBI:29105"/>
    </ligand>
</feature>
<dbReference type="InterPro" id="IPR019572">
    <property type="entry name" value="UBA_E1_SCCH"/>
</dbReference>
<evidence type="ECO:0000256" key="3">
    <source>
        <dbReference type="ARBA" id="ARBA00022723"/>
    </source>
</evidence>
<feature type="region of interest" description="Disordered" evidence="14">
    <location>
        <begin position="568"/>
        <end position="594"/>
    </location>
</feature>
<dbReference type="GO" id="GO:0019948">
    <property type="term" value="F:SUMO activating enzyme activity"/>
    <property type="evidence" value="ECO:0007669"/>
    <property type="project" value="UniProtKB-UniRule"/>
</dbReference>
<evidence type="ECO:0000259" key="17">
    <source>
        <dbReference type="Pfam" id="PF14732"/>
    </source>
</evidence>
<reference evidence="18 19" key="1">
    <citation type="submission" date="2015-01" db="EMBL/GenBank/DDBJ databases">
        <title>The Genome Sequence of Exophiala xenobiotica CBS118157.</title>
        <authorList>
            <consortium name="The Broad Institute Genomics Platform"/>
            <person name="Cuomo C."/>
            <person name="de Hoog S."/>
            <person name="Gorbushina A."/>
            <person name="Stielow B."/>
            <person name="Teixiera M."/>
            <person name="Abouelleil A."/>
            <person name="Chapman S.B."/>
            <person name="Priest M."/>
            <person name="Young S.K."/>
            <person name="Wortman J."/>
            <person name="Nusbaum C."/>
            <person name="Birren B."/>
        </authorList>
    </citation>
    <scope>NUCLEOTIDE SEQUENCE [LARGE SCALE GENOMIC DNA]</scope>
    <source>
        <strain evidence="18 19">CBS 118157</strain>
    </source>
</reference>
<keyword evidence="6 9" id="KW-0862">Zinc</keyword>
<dbReference type="STRING" id="348802.A0A0D2FJU9"/>
<dbReference type="PIRSF" id="PIRSF039133">
    <property type="entry name" value="SUMO_E1B"/>
    <property type="match status" value="1"/>
</dbReference>
<feature type="binding site" evidence="12">
    <location>
        <position position="434"/>
    </location>
    <ligand>
        <name>Zn(2+)</name>
        <dbReference type="ChEBI" id="CHEBI:29105"/>
    </ligand>
</feature>
<feature type="domain" description="Ubiquitin/SUMO-activating enzyme ubiquitin-like" evidence="17">
    <location>
        <begin position="441"/>
        <end position="521"/>
    </location>
</feature>
<comment type="similarity">
    <text evidence="2 9">Belongs to the ubiquitin-activating E1 family.</text>
</comment>
<evidence type="ECO:0000256" key="1">
    <source>
        <dbReference type="ARBA" id="ARBA00004718"/>
    </source>
</evidence>
<feature type="binding site" evidence="11">
    <location>
        <position position="51"/>
    </location>
    <ligand>
        <name>ATP</name>
        <dbReference type="ChEBI" id="CHEBI:30616"/>
    </ligand>
</feature>
<sequence length="629" mass="69826">MPREKFARQSLGAAHRLVRESRVLLVGAGGIGCELLKNLVLTGFGEIHVIDLDTIDLSNLNRQFLFRQEHIKRPKALVAKEVAQNFNPNVKLVAYHANIKDKQFNLEWFSSFNLVFNALDNMDARRHVNKMCLAVDVPLIESGTTGFKGQVQVIKKDKTACYDCTPKTTPISYPVCTIRSTPSQPIHCIVWAKSYLLPELFGVREDETPEMDETEDSNNAAEIEELKREAQALKKIRESMASDDFVKQVFDKVFKEDIERLAKMEDMWKDKKPPEPLSYDVLEQEASTLNSSILEDSQRTWSASENFLVLKHSLARLSKRLAEGQAAAAKAGQPPPTISFDKDDDDTMDFVAAAGNLRAIIFGIDPKSKFDIKQMAGNIIPAIATTNAMVAGLCVMQAFKVLRGEYARTKWLWLWNGALRTDRLEDPNPDCPACSVAMARVQVDLEKATLKDLVVDILRMKLGYGEEITVLSEAGVIYDPDLEDNLEKKLPELSISDASFIVVKDDEDGNPRIDLQLAIEAKKLEDQSQTIMLVEKEGGTFEIPRRTKKAPLPDGDKATEVGEGHAAVSNGIPLSTGKRKRPLDEEAEATGTPAKKLQGPINAEVAKNPAMHAIVIDEDDGTLLIADDD</sequence>
<evidence type="ECO:0000259" key="16">
    <source>
        <dbReference type="Pfam" id="PF10585"/>
    </source>
</evidence>
<dbReference type="SUPFAM" id="SSF69572">
    <property type="entry name" value="Activating enzymes of the ubiquitin-like proteins"/>
    <property type="match status" value="1"/>
</dbReference>
<evidence type="ECO:0000256" key="10">
    <source>
        <dbReference type="PIRSR" id="PIRSR039133-1"/>
    </source>
</evidence>
<keyword evidence="3 9" id="KW-0479">Metal-binding</keyword>
<accession>A0A0D2FJU9</accession>
<dbReference type="InterPro" id="IPR028077">
    <property type="entry name" value="UAE_UbL_dom"/>
</dbReference>
<dbReference type="GO" id="GO:0031510">
    <property type="term" value="C:SUMO activating enzyme complex"/>
    <property type="evidence" value="ECO:0007669"/>
    <property type="project" value="UniProtKB-UniRule"/>
</dbReference>
<dbReference type="GO" id="GO:0046872">
    <property type="term" value="F:metal ion binding"/>
    <property type="evidence" value="ECO:0007669"/>
    <property type="project" value="UniProtKB-KW"/>
</dbReference>
<feature type="domain" description="THIF-type NAD/FAD binding fold" evidence="15">
    <location>
        <begin position="18"/>
        <end position="432"/>
    </location>
</feature>
<evidence type="ECO:0000256" key="12">
    <source>
        <dbReference type="PIRSR" id="PIRSR039133-3"/>
    </source>
</evidence>
<feature type="binding site" evidence="11">
    <location>
        <position position="75"/>
    </location>
    <ligand>
        <name>ATP</name>
        <dbReference type="ChEBI" id="CHEBI:30616"/>
    </ligand>
</feature>
<feature type="binding site" evidence="12">
    <location>
        <position position="161"/>
    </location>
    <ligand>
        <name>Zn(2+)</name>
        <dbReference type="ChEBI" id="CHEBI:29105"/>
    </ligand>
</feature>
<dbReference type="GeneID" id="25322538"/>
<dbReference type="Pfam" id="PF00899">
    <property type="entry name" value="ThiF"/>
    <property type="match status" value="1"/>
</dbReference>
<dbReference type="InterPro" id="IPR023318">
    <property type="entry name" value="Ub_act_enz_dom_a_sf"/>
</dbReference>
<dbReference type="PROSITE" id="PS00865">
    <property type="entry name" value="UBIQUITIN_ACTIVAT_2"/>
    <property type="match status" value="1"/>
</dbReference>
<dbReference type="InterPro" id="IPR030661">
    <property type="entry name" value="Uba2"/>
</dbReference>
<dbReference type="InterPro" id="IPR042449">
    <property type="entry name" value="Ub-E1_IAD_1"/>
</dbReference>
<dbReference type="Proteomes" id="UP000054342">
    <property type="component" value="Unassembled WGS sequence"/>
</dbReference>